<evidence type="ECO:0000256" key="5">
    <source>
        <dbReference type="ARBA" id="ARBA00022679"/>
    </source>
</evidence>
<evidence type="ECO:0000256" key="4">
    <source>
        <dbReference type="ARBA" id="ARBA00022516"/>
    </source>
</evidence>
<dbReference type="CDD" id="cd07991">
    <property type="entry name" value="LPLAT_LPCAT1-like"/>
    <property type="match status" value="1"/>
</dbReference>
<evidence type="ECO:0000256" key="13">
    <source>
        <dbReference type="SAM" id="Phobius"/>
    </source>
</evidence>
<comment type="subcellular location">
    <subcellularLocation>
        <location evidence="1">Membrane</location>
    </subcellularLocation>
</comment>
<keyword evidence="12 15" id="KW-0012">Acyltransferase</keyword>
<organism evidence="15 16">
    <name type="scientific">Tritrichomonas musculus</name>
    <dbReference type="NCBI Taxonomy" id="1915356"/>
    <lineage>
        <taxon>Eukaryota</taxon>
        <taxon>Metamonada</taxon>
        <taxon>Parabasalia</taxon>
        <taxon>Tritrichomonadida</taxon>
        <taxon>Tritrichomonadidae</taxon>
        <taxon>Tritrichomonas</taxon>
    </lineage>
</organism>
<feature type="transmembrane region" description="Helical" evidence="13">
    <location>
        <begin position="125"/>
        <end position="149"/>
    </location>
</feature>
<comment type="caution">
    <text evidence="15">The sequence shown here is derived from an EMBL/GenBank/DDBJ whole genome shotgun (WGS) entry which is preliminary data.</text>
</comment>
<dbReference type="InterPro" id="IPR002123">
    <property type="entry name" value="Plipid/glycerol_acylTrfase"/>
</dbReference>
<evidence type="ECO:0000256" key="12">
    <source>
        <dbReference type="ARBA" id="ARBA00023315"/>
    </source>
</evidence>
<protein>
    <submittedName>
        <fullName evidence="15">Lysophosphatidylcholine acyltransferase 2</fullName>
    </submittedName>
</protein>
<name>A0ABR2JSV3_9EUKA</name>
<evidence type="ECO:0000256" key="1">
    <source>
        <dbReference type="ARBA" id="ARBA00004370"/>
    </source>
</evidence>
<feature type="transmembrane region" description="Helical" evidence="13">
    <location>
        <begin position="46"/>
        <end position="75"/>
    </location>
</feature>
<keyword evidence="11" id="KW-1208">Phospholipid metabolism</keyword>
<evidence type="ECO:0000256" key="2">
    <source>
        <dbReference type="ARBA" id="ARBA00005189"/>
    </source>
</evidence>
<evidence type="ECO:0000256" key="6">
    <source>
        <dbReference type="ARBA" id="ARBA00022692"/>
    </source>
</evidence>
<dbReference type="SUPFAM" id="SSF69593">
    <property type="entry name" value="Glycerol-3-phosphate (1)-acyltransferase"/>
    <property type="match status" value="1"/>
</dbReference>
<dbReference type="PANTHER" id="PTHR23063:SF52">
    <property type="entry name" value="LYSOPHOSPHATIDYLCHOLINE ACYLTRANSFERASE"/>
    <property type="match status" value="1"/>
</dbReference>
<evidence type="ECO:0000256" key="9">
    <source>
        <dbReference type="ARBA" id="ARBA00023136"/>
    </source>
</evidence>
<keyword evidence="10" id="KW-0594">Phospholipid biosynthesis</keyword>
<keyword evidence="8" id="KW-0443">Lipid metabolism</keyword>
<dbReference type="GO" id="GO:0016746">
    <property type="term" value="F:acyltransferase activity"/>
    <property type="evidence" value="ECO:0007669"/>
    <property type="project" value="UniProtKB-KW"/>
</dbReference>
<evidence type="ECO:0000256" key="3">
    <source>
        <dbReference type="ARBA" id="ARBA00008655"/>
    </source>
</evidence>
<evidence type="ECO:0000313" key="15">
    <source>
        <dbReference type="EMBL" id="KAK8880955.1"/>
    </source>
</evidence>
<gene>
    <name evidence="15" type="ORF">M9Y10_003661</name>
</gene>
<accession>A0ABR2JSV3</accession>
<dbReference type="PANTHER" id="PTHR23063">
    <property type="entry name" value="PHOSPHOLIPID ACYLTRANSFERASE"/>
    <property type="match status" value="1"/>
</dbReference>
<evidence type="ECO:0000256" key="7">
    <source>
        <dbReference type="ARBA" id="ARBA00022989"/>
    </source>
</evidence>
<dbReference type="Proteomes" id="UP001470230">
    <property type="component" value="Unassembled WGS sequence"/>
</dbReference>
<dbReference type="SMART" id="SM00563">
    <property type="entry name" value="PlsC"/>
    <property type="match status" value="1"/>
</dbReference>
<comment type="pathway">
    <text evidence="2">Lipid metabolism.</text>
</comment>
<feature type="transmembrane region" description="Helical" evidence="13">
    <location>
        <begin position="95"/>
        <end position="113"/>
    </location>
</feature>
<evidence type="ECO:0000256" key="10">
    <source>
        <dbReference type="ARBA" id="ARBA00023209"/>
    </source>
</evidence>
<keyword evidence="6 13" id="KW-0812">Transmembrane</keyword>
<proteinExistence type="inferred from homology"/>
<evidence type="ECO:0000256" key="8">
    <source>
        <dbReference type="ARBA" id="ARBA00023098"/>
    </source>
</evidence>
<dbReference type="Pfam" id="PF01553">
    <property type="entry name" value="Acyltransferase"/>
    <property type="match status" value="1"/>
</dbReference>
<keyword evidence="7 13" id="KW-1133">Transmembrane helix</keyword>
<evidence type="ECO:0000259" key="14">
    <source>
        <dbReference type="SMART" id="SM00563"/>
    </source>
</evidence>
<keyword evidence="5" id="KW-0808">Transferase</keyword>
<keyword evidence="4" id="KW-0444">Lipid biosynthesis</keyword>
<keyword evidence="9 13" id="KW-0472">Membrane</keyword>
<evidence type="ECO:0000313" key="16">
    <source>
        <dbReference type="Proteomes" id="UP001470230"/>
    </source>
</evidence>
<dbReference type="EMBL" id="JAPFFF010000010">
    <property type="protein sequence ID" value="KAK8880955.1"/>
    <property type="molecule type" value="Genomic_DNA"/>
</dbReference>
<feature type="domain" description="Phospholipid/glycerol acyltransferase" evidence="14">
    <location>
        <begin position="123"/>
        <end position="231"/>
    </location>
</feature>
<dbReference type="InterPro" id="IPR045252">
    <property type="entry name" value="LPCAT1-like"/>
</dbReference>
<comment type="similarity">
    <text evidence="3">Belongs to the 1-acyl-sn-glycerol-3-phosphate acyltransferase family.</text>
</comment>
<keyword evidence="16" id="KW-1185">Reference proteome</keyword>
<evidence type="ECO:0000256" key="11">
    <source>
        <dbReference type="ARBA" id="ARBA00023264"/>
    </source>
</evidence>
<reference evidence="15 16" key="1">
    <citation type="submission" date="2024-04" db="EMBL/GenBank/DDBJ databases">
        <title>Tritrichomonas musculus Genome.</title>
        <authorList>
            <person name="Alves-Ferreira E."/>
            <person name="Grigg M."/>
            <person name="Lorenzi H."/>
            <person name="Galac M."/>
        </authorList>
    </citation>
    <scope>NUCLEOTIDE SEQUENCE [LARGE SCALE GENOMIC DNA]</scope>
    <source>
        <strain evidence="15 16">EAF2021</strain>
    </source>
</reference>
<sequence length="315" mass="36378">MPLYTQVPIDDPNLHKQTELTTATKEEYENYFLPHPSNTFEKILRFILFFVTLGPLRMLLTILCFIVFIGTMAILNLFKNRFKTPREYKIWAQKILYPIARLGMLSIGIVHIKKTGDIEPDTRTIVINHLTMFDIVVVISLFDSSYLAMSSLKDFLFMRIANEIFNMVYVDRTKAKQGTTEIIRKLQNDYSRVPIVIFPEGKVTNGDCLLGFRTGAFVNDTPIQGMTFRYNLWFCSKGQSTIAWVDPNDLFYIWQLYTIPFITLEVNCLPQVSFKGSNKTPEEKAAEVELTMANSLGCLALKQTNKDYFIKHKQD</sequence>